<reference evidence="7" key="1">
    <citation type="submission" date="2025-08" db="UniProtKB">
        <authorList>
            <consortium name="RefSeq"/>
        </authorList>
    </citation>
    <scope>IDENTIFICATION</scope>
    <source>
        <tissue evidence="7">Leaf</tissue>
    </source>
</reference>
<dbReference type="InterPro" id="IPR000157">
    <property type="entry name" value="TIR_dom"/>
</dbReference>
<dbReference type="InterPro" id="IPR027417">
    <property type="entry name" value="P-loop_NTPase"/>
</dbReference>
<name>A0A8B8N6W4_9MYRT</name>
<sequence length="1025" mass="115064">MKQDEALKLFCRHAFGTDSPLEEFEKLSSDIVAATAGLPSALEAIGSSLFLVKSKKAWRETLTALEAAPHKRVQAASEKSHTNLDKNERQIFPDSGLKMDNSHVTSHSSSMSRRPPPEVFLSFRGPDTRRHFAKFLHMMLTKAGIDVFLDEKDLPKGNDINDELIAAINQSIISIVVVSEDYVSSKSCLMELEQMLKRKDSESHTIIPIFYYVDPSDARRCKGPFARSFCGHNDSGVDAIVIRSWKSALCRIGKMKAYHLHENNEGDHVNLMEEIVHEVKQKLNKEDLKQLVGVDAHVKRIMEKMDVDYRNGQAVKIGDTREKVLGISGIAGVGKTVLAKYIYHQLRHMYDGHSFFGKIQAEIERGNILSVQKQLISDLGDGNAHKFNCSDEALIFIRNRFKRMKILLLLDDVKDHEQLSKLVGKLDWLGLRSRVIVTSQRKDVLKNIDGAETFVLGLMEKDEALTLFCRHAFGADSPPQKFKDLSRNIVAATGRLPLALEVVGSSLYLVDSEAVWRETLDALEIAPHDKVIAALAKSYGNLNDEERQIFLDIACFFIGEDNRIPYYMWDDCNYSPSKSILALIAASLVKIGEDNELGMHEILKNFGREIVRNQNQDKPYKRSRLWDDKALRVLKRRKGTGEVGPFGLEFGDGSEGHTSFDCDQFDGLENFGFLNLDRVNSQGNFGDRLSSLMWLDWPGWPKNIDFQTLNLGLQNLVVLDLSWSQVNKDCSGWKLLEEARKLKVLRLTGCAQLIATPEFPASMELERLILEGCSKLAVIHPSFGNLTKLVYLNLKGCSCLSELPDFGPMTGLKELVIDGTSITRIDFQEGSMRKLKTPSACDCKHLTEITDLIRCLESLTYLALDGSDIVTLPEPIGSLEQLETLSLKNCERLIDLPDGIGKLTSLQVLDLSSTAINKLPTSVKDLKDMKVLRMRRTFIREFPRAVLNLEKLEEMDFSLCRNLEGMVPDEICGSSSLAILNLSDTQICALPACLSRLSRLQKLDISRCYKLESLPELPAGLIIVR</sequence>
<dbReference type="InterPro" id="IPR042197">
    <property type="entry name" value="Apaf_helical"/>
</dbReference>
<dbReference type="InterPro" id="IPR032675">
    <property type="entry name" value="LRR_dom_sf"/>
</dbReference>
<evidence type="ECO:0000256" key="4">
    <source>
        <dbReference type="SAM" id="MobiDB-lite"/>
    </source>
</evidence>
<proteinExistence type="predicted"/>
<feature type="domain" description="TIR" evidence="5">
    <location>
        <begin position="115"/>
        <end position="283"/>
    </location>
</feature>
<keyword evidence="1" id="KW-0433">Leucine-rich repeat</keyword>
<dbReference type="GO" id="GO:0006952">
    <property type="term" value="P:defense response"/>
    <property type="evidence" value="ECO:0007669"/>
    <property type="project" value="UniProtKB-KW"/>
</dbReference>
<dbReference type="PANTHER" id="PTHR11017:SF570">
    <property type="entry name" value="DISEASE RESISTANCE PROTEIN (TIR-NBS CLASS)-RELATED"/>
    <property type="match status" value="1"/>
</dbReference>
<evidence type="ECO:0000259" key="5">
    <source>
        <dbReference type="PROSITE" id="PS50104"/>
    </source>
</evidence>
<gene>
    <name evidence="7" type="primary">LOC115731628</name>
</gene>
<evidence type="ECO:0000256" key="1">
    <source>
        <dbReference type="ARBA" id="ARBA00022614"/>
    </source>
</evidence>
<dbReference type="GO" id="GO:0043531">
    <property type="term" value="F:ADP binding"/>
    <property type="evidence" value="ECO:0007669"/>
    <property type="project" value="InterPro"/>
</dbReference>
<feature type="compositionally biased region" description="Low complexity" evidence="4">
    <location>
        <begin position="102"/>
        <end position="112"/>
    </location>
</feature>
<evidence type="ECO:0000256" key="3">
    <source>
        <dbReference type="ARBA" id="ARBA00022821"/>
    </source>
</evidence>
<keyword evidence="6" id="KW-1185">Reference proteome</keyword>
<dbReference type="SUPFAM" id="SSF52058">
    <property type="entry name" value="L domain-like"/>
    <property type="match status" value="2"/>
</dbReference>
<organism evidence="6 7">
    <name type="scientific">Rhodamnia argentea</name>
    <dbReference type="NCBI Taxonomy" id="178133"/>
    <lineage>
        <taxon>Eukaryota</taxon>
        <taxon>Viridiplantae</taxon>
        <taxon>Streptophyta</taxon>
        <taxon>Embryophyta</taxon>
        <taxon>Tracheophyta</taxon>
        <taxon>Spermatophyta</taxon>
        <taxon>Magnoliopsida</taxon>
        <taxon>eudicotyledons</taxon>
        <taxon>Gunneridae</taxon>
        <taxon>Pentapetalae</taxon>
        <taxon>rosids</taxon>
        <taxon>malvids</taxon>
        <taxon>Myrtales</taxon>
        <taxon>Myrtaceae</taxon>
        <taxon>Myrtoideae</taxon>
        <taxon>Myrteae</taxon>
        <taxon>Australasian group</taxon>
        <taxon>Rhodamnia</taxon>
    </lineage>
</organism>
<dbReference type="PRINTS" id="PR00364">
    <property type="entry name" value="DISEASERSIST"/>
</dbReference>
<dbReference type="Pfam" id="PF00931">
    <property type="entry name" value="NB-ARC"/>
    <property type="match status" value="1"/>
</dbReference>
<dbReference type="SUPFAM" id="SSF46785">
    <property type="entry name" value="Winged helix' DNA-binding domain"/>
    <property type="match status" value="1"/>
</dbReference>
<dbReference type="InterPro" id="IPR058192">
    <property type="entry name" value="WHD_ROQ1-like"/>
</dbReference>
<dbReference type="Pfam" id="PF23598">
    <property type="entry name" value="LRR_14"/>
    <property type="match status" value="1"/>
</dbReference>
<evidence type="ECO:0000256" key="2">
    <source>
        <dbReference type="ARBA" id="ARBA00022737"/>
    </source>
</evidence>
<protein>
    <submittedName>
        <fullName evidence="7">Disease resistance protein L6-like</fullName>
    </submittedName>
</protein>
<dbReference type="Gene3D" id="1.10.8.430">
    <property type="entry name" value="Helical domain of apoptotic protease-activating factors"/>
    <property type="match status" value="2"/>
</dbReference>
<evidence type="ECO:0000313" key="6">
    <source>
        <dbReference type="Proteomes" id="UP000827889"/>
    </source>
</evidence>
<dbReference type="GO" id="GO:0051707">
    <property type="term" value="P:response to other organism"/>
    <property type="evidence" value="ECO:0007669"/>
    <property type="project" value="UniProtKB-ARBA"/>
</dbReference>
<keyword evidence="2" id="KW-0677">Repeat</keyword>
<feature type="region of interest" description="Disordered" evidence="4">
    <location>
        <begin position="95"/>
        <end position="119"/>
    </location>
</feature>
<dbReference type="Gene3D" id="3.40.50.300">
    <property type="entry name" value="P-loop containing nucleotide triphosphate hydrolases"/>
    <property type="match status" value="1"/>
</dbReference>
<dbReference type="KEGG" id="rarg:115731628"/>
<dbReference type="Pfam" id="PF01582">
    <property type="entry name" value="TIR"/>
    <property type="match status" value="1"/>
</dbReference>
<dbReference type="InterPro" id="IPR055414">
    <property type="entry name" value="LRR_R13L4/SHOC2-like"/>
</dbReference>
<dbReference type="SUPFAM" id="SSF52540">
    <property type="entry name" value="P-loop containing nucleoside triphosphate hydrolases"/>
    <property type="match status" value="2"/>
</dbReference>
<dbReference type="Pfam" id="PF23282">
    <property type="entry name" value="WHD_ROQ1"/>
    <property type="match status" value="1"/>
</dbReference>
<dbReference type="InterPro" id="IPR035897">
    <property type="entry name" value="Toll_tir_struct_dom_sf"/>
</dbReference>
<dbReference type="GeneID" id="115731628"/>
<dbReference type="InterPro" id="IPR044974">
    <property type="entry name" value="Disease_R_plants"/>
</dbReference>
<dbReference type="Gene3D" id="3.80.10.10">
    <property type="entry name" value="Ribonuclease Inhibitor"/>
    <property type="match status" value="2"/>
</dbReference>
<evidence type="ECO:0000313" key="7">
    <source>
        <dbReference type="RefSeq" id="XP_030518156.2"/>
    </source>
</evidence>
<dbReference type="InterPro" id="IPR036390">
    <property type="entry name" value="WH_DNA-bd_sf"/>
</dbReference>
<dbReference type="Proteomes" id="UP000827889">
    <property type="component" value="Chromosome 3"/>
</dbReference>
<keyword evidence="3" id="KW-0611">Plant defense</keyword>
<dbReference type="PANTHER" id="PTHR11017">
    <property type="entry name" value="LEUCINE-RICH REPEAT-CONTAINING PROTEIN"/>
    <property type="match status" value="1"/>
</dbReference>
<dbReference type="SUPFAM" id="SSF52200">
    <property type="entry name" value="Toll/Interleukin receptor TIR domain"/>
    <property type="match status" value="1"/>
</dbReference>
<dbReference type="AlphaFoldDB" id="A0A8B8N6W4"/>
<dbReference type="RefSeq" id="XP_030518156.2">
    <property type="nucleotide sequence ID" value="XM_030662296.2"/>
</dbReference>
<dbReference type="InterPro" id="IPR002182">
    <property type="entry name" value="NB-ARC"/>
</dbReference>
<accession>A0A8B8N6W4</accession>
<dbReference type="PROSITE" id="PS50104">
    <property type="entry name" value="TIR"/>
    <property type="match status" value="1"/>
</dbReference>
<dbReference type="SMART" id="SM00255">
    <property type="entry name" value="TIR"/>
    <property type="match status" value="1"/>
</dbReference>
<dbReference type="Gene3D" id="3.40.50.10140">
    <property type="entry name" value="Toll/interleukin-1 receptor homology (TIR) domain"/>
    <property type="match status" value="1"/>
</dbReference>